<keyword evidence="4" id="KW-1185">Reference proteome</keyword>
<sequence>MRVNKLYVLLLVVIAVGALFQRCVEPFTPEIKKYSDLLVVDGTLTDELGTQVITVSRTSDYSSGRFIPENGCTVTVQDDQGNIFPFERKGRGRYEAEFYQGDLRYGRAYMLRVIANNGEVFESNYQTLTPAPPVDSVTAVYEPKATAEKPEGLKGYQFFVNTSDPNGNTRYYRWSMEETWEYHAPFTLYAMWDGEWHFDFAFPDDRSRCWKTMDVPGIFTATTRDISENVLKNVKLNYVSTQSDRLKWRYSLLVREYALSAEAYEFWNGLQKQTQETGGLYELQPYMIKGNITCTSNPGETALGFFSASGVSEKRVFVYPPSDYVSEPPCVGDTINARNPIEDYPESAFPVYLYEIQQPTGGVIHQLAAAERRCFDCLERGGTNIRPDFWVY</sequence>
<dbReference type="RefSeq" id="WP_106543360.1">
    <property type="nucleotide sequence ID" value="NZ_BLAU01000001.1"/>
</dbReference>
<protein>
    <submittedName>
        <fullName evidence="2">Uncharacterized protein DUF4249</fullName>
    </submittedName>
</protein>
<dbReference type="AlphaFoldDB" id="A0A2P8C7U5"/>
<name>A0A2P8C7U5_9BACT</name>
<dbReference type="InterPro" id="IPR025345">
    <property type="entry name" value="DUF4249"/>
</dbReference>
<gene>
    <name evidence="2" type="ORF">CLV93_11116</name>
    <name evidence="1" type="ORF">JCM18694_24030</name>
</gene>
<evidence type="ECO:0000313" key="4">
    <source>
        <dbReference type="Proteomes" id="UP000396862"/>
    </source>
</evidence>
<evidence type="ECO:0000313" key="3">
    <source>
        <dbReference type="Proteomes" id="UP000240621"/>
    </source>
</evidence>
<accession>A0A2P8C7U5</accession>
<comment type="caution">
    <text evidence="2">The sequence shown here is derived from an EMBL/GenBank/DDBJ whole genome shotgun (WGS) entry which is preliminary data.</text>
</comment>
<proteinExistence type="predicted"/>
<reference evidence="2 3" key="1">
    <citation type="submission" date="2018-03" db="EMBL/GenBank/DDBJ databases">
        <title>Genomic Encyclopedia of Archaeal and Bacterial Type Strains, Phase II (KMG-II): from individual species to whole genera.</title>
        <authorList>
            <person name="Goeker M."/>
        </authorList>
    </citation>
    <scope>NUCLEOTIDE SEQUENCE [LARGE SCALE GENOMIC DNA]</scope>
    <source>
        <strain evidence="2 3">DSM 27267</strain>
    </source>
</reference>
<dbReference type="Proteomes" id="UP000396862">
    <property type="component" value="Unassembled WGS sequence"/>
</dbReference>
<dbReference type="EMBL" id="PYGC01000011">
    <property type="protein sequence ID" value="PSK81039.1"/>
    <property type="molecule type" value="Genomic_DNA"/>
</dbReference>
<evidence type="ECO:0000313" key="2">
    <source>
        <dbReference type="EMBL" id="PSK81039.1"/>
    </source>
</evidence>
<dbReference type="EMBL" id="BLAU01000001">
    <property type="protein sequence ID" value="GET22157.1"/>
    <property type="molecule type" value="Genomic_DNA"/>
</dbReference>
<dbReference type="Proteomes" id="UP000240621">
    <property type="component" value="Unassembled WGS sequence"/>
</dbReference>
<dbReference type="Pfam" id="PF14054">
    <property type="entry name" value="DUF4249"/>
    <property type="match status" value="1"/>
</dbReference>
<organism evidence="2 3">
    <name type="scientific">Prolixibacter denitrificans</name>
    <dbReference type="NCBI Taxonomy" id="1541063"/>
    <lineage>
        <taxon>Bacteria</taxon>
        <taxon>Pseudomonadati</taxon>
        <taxon>Bacteroidota</taxon>
        <taxon>Bacteroidia</taxon>
        <taxon>Marinilabiliales</taxon>
        <taxon>Prolixibacteraceae</taxon>
        <taxon>Prolixibacter</taxon>
    </lineage>
</organism>
<evidence type="ECO:0000313" key="1">
    <source>
        <dbReference type="EMBL" id="GET22157.1"/>
    </source>
</evidence>
<reference evidence="1 4" key="2">
    <citation type="submission" date="2019-10" db="EMBL/GenBank/DDBJ databases">
        <title>Prolixibacter strains distinguished by the presence of nitrate reductase genes were adept at nitrate-dependent anaerobic corrosion of metallic iron and carbon steel.</title>
        <authorList>
            <person name="Iino T."/>
            <person name="Shono N."/>
            <person name="Ito K."/>
            <person name="Nakamura R."/>
            <person name="Sueoka K."/>
            <person name="Harayama S."/>
            <person name="Ohkuma M."/>
        </authorList>
    </citation>
    <scope>NUCLEOTIDE SEQUENCE [LARGE SCALE GENOMIC DNA]</scope>
    <source>
        <strain evidence="1 4">MIC1-1</strain>
    </source>
</reference>
<dbReference type="OrthoDB" id="1062680at2"/>